<protein>
    <submittedName>
        <fullName evidence="1">Uncharacterized protein</fullName>
    </submittedName>
</protein>
<dbReference type="Proteomes" id="UP000001557">
    <property type="component" value="Chromosome"/>
</dbReference>
<dbReference type="KEGG" id="sbl:Sbal_0943"/>
<dbReference type="HOGENOM" id="CLU_1069170_0_0_6"/>
<sequence length="260" mass="30368">MYSLLRIKMICAMWFCMFPELSFRDVNREEQDYCSLFAHALIASSEVRDFFFNKCGIELKGKEVEVCVEPAPLRDYWYALGDPKKHSKATEMARKQVLSQFIEYYQVGLDIDETDFFWTVNTKSSNGKGKLRSPGIWESENIRQAELERLFILKYAFNSKLDIMLLTESHVIFIEAKLESAESSYGVSRLTQTEIQNEIGKLITEFIPAFKPLKYLRFTLGFKAKPDISWHEVHQWVGASPLDQHTKRSFHALCNRYPMK</sequence>
<keyword evidence="2" id="KW-1185">Reference proteome</keyword>
<evidence type="ECO:0000313" key="2">
    <source>
        <dbReference type="Proteomes" id="UP000001557"/>
    </source>
</evidence>
<gene>
    <name evidence="1" type="ordered locus">Sbal_0943</name>
</gene>
<reference evidence="1 2" key="1">
    <citation type="submission" date="2007-02" db="EMBL/GenBank/DDBJ databases">
        <title>Complete sequence of chromosome of Shewanella baltica OS155.</title>
        <authorList>
            <consortium name="US DOE Joint Genome Institute"/>
            <person name="Copeland A."/>
            <person name="Lucas S."/>
            <person name="Lapidus A."/>
            <person name="Barry K."/>
            <person name="Detter J.C."/>
            <person name="Glavina del Rio T."/>
            <person name="Hammon N."/>
            <person name="Israni S."/>
            <person name="Dalin E."/>
            <person name="Tice H."/>
            <person name="Pitluck S."/>
            <person name="Sims D.R."/>
            <person name="Brettin T."/>
            <person name="Bruce D."/>
            <person name="Han C."/>
            <person name="Tapia R."/>
            <person name="Brainard J."/>
            <person name="Schmutz J."/>
            <person name="Larimer F."/>
            <person name="Land M."/>
            <person name="Hauser L."/>
            <person name="Kyrpides N."/>
            <person name="Mikhailova N."/>
            <person name="Brettar I."/>
            <person name="Klappenbach J."/>
            <person name="Konstantinidis K."/>
            <person name="Rodrigues J."/>
            <person name="Tiedje J."/>
            <person name="Richardson P."/>
        </authorList>
    </citation>
    <scope>NUCLEOTIDE SEQUENCE [LARGE SCALE GENOMIC DNA]</scope>
    <source>
        <strain evidence="2">OS155 / ATCC BAA-1091</strain>
    </source>
</reference>
<name>A3D154_SHEB5</name>
<proteinExistence type="predicted"/>
<dbReference type="AlphaFoldDB" id="A3D154"/>
<dbReference type="EMBL" id="CP000563">
    <property type="protein sequence ID" value="ABN60467.1"/>
    <property type="molecule type" value="Genomic_DNA"/>
</dbReference>
<organism evidence="1 2">
    <name type="scientific">Shewanella baltica (strain OS155 / ATCC BAA-1091)</name>
    <dbReference type="NCBI Taxonomy" id="325240"/>
    <lineage>
        <taxon>Bacteria</taxon>
        <taxon>Pseudomonadati</taxon>
        <taxon>Pseudomonadota</taxon>
        <taxon>Gammaproteobacteria</taxon>
        <taxon>Alteromonadales</taxon>
        <taxon>Shewanellaceae</taxon>
        <taxon>Shewanella</taxon>
    </lineage>
</organism>
<evidence type="ECO:0000313" key="1">
    <source>
        <dbReference type="EMBL" id="ABN60467.1"/>
    </source>
</evidence>
<accession>A3D154</accession>